<name>A0AAN7S192_MYCAM</name>
<evidence type="ECO:0000313" key="1">
    <source>
        <dbReference type="EMBL" id="KAK4824615.1"/>
    </source>
</evidence>
<organism evidence="1 2">
    <name type="scientific">Mycteria americana</name>
    <name type="common">Wood stork</name>
    <dbReference type="NCBI Taxonomy" id="33587"/>
    <lineage>
        <taxon>Eukaryota</taxon>
        <taxon>Metazoa</taxon>
        <taxon>Chordata</taxon>
        <taxon>Craniata</taxon>
        <taxon>Vertebrata</taxon>
        <taxon>Euteleostomi</taxon>
        <taxon>Archelosauria</taxon>
        <taxon>Archosauria</taxon>
        <taxon>Dinosauria</taxon>
        <taxon>Saurischia</taxon>
        <taxon>Theropoda</taxon>
        <taxon>Coelurosauria</taxon>
        <taxon>Aves</taxon>
        <taxon>Neognathae</taxon>
        <taxon>Neoaves</taxon>
        <taxon>Aequornithes</taxon>
        <taxon>Ciconiiformes</taxon>
        <taxon>Ciconiidae</taxon>
        <taxon>Mycteria</taxon>
    </lineage>
</organism>
<gene>
    <name evidence="1" type="ORF">QYF61_016921</name>
</gene>
<protein>
    <submittedName>
        <fullName evidence="1">Uncharacterized protein</fullName>
    </submittedName>
</protein>
<dbReference type="AlphaFoldDB" id="A0AAN7S192"/>
<accession>A0AAN7S192</accession>
<dbReference type="EMBL" id="JAUNZN010000003">
    <property type="protein sequence ID" value="KAK4824615.1"/>
    <property type="molecule type" value="Genomic_DNA"/>
</dbReference>
<sequence>MKEGEELPLQPTVKTIMRQAVPLQPVQVHGGGDITCSLWRTPRRSRWMPEGGCDPVGSLCWSRVPAGPVDQDLCWSSLFLKDCTPWKGPTLEQFVKNCSPWEGLTLDKFVEDCLLWEGPHAGQGKCVRSPLPEEEGAAETTLHLTDRKPQFSQYKLETVAFSWHTGKIQVQTHLTTAGKIPCHGQFQAHSLLSLLHSLKHVPSHQEKVGGDLTTSLGSLFQCLTTLSVKKLFLISNLSLPWHNLRTFPLVLWLDIWEKRPTPTSLQPPFRLNNASSLSCSSSDFCSRPFTSFTALLWTRSSTSMSLLCGLTSAKYRGTITSLVLLATLFFIQARMPLAFLATWAHCWLIFRQLLTNTPINPACPDPSSLPTLKQINTPTQLGVICKLTEGALDPFVQITGKDMKWSWSQHRALGNTACEQPPTGFNSIQYNSLGPAIQPVFYPEKRTPTKAMSSQFLQENAVGNGVKGFTKV</sequence>
<comment type="caution">
    <text evidence="1">The sequence shown here is derived from an EMBL/GenBank/DDBJ whole genome shotgun (WGS) entry which is preliminary data.</text>
</comment>
<evidence type="ECO:0000313" key="2">
    <source>
        <dbReference type="Proteomes" id="UP001333110"/>
    </source>
</evidence>
<keyword evidence="2" id="KW-1185">Reference proteome</keyword>
<dbReference type="Proteomes" id="UP001333110">
    <property type="component" value="Unassembled WGS sequence"/>
</dbReference>
<proteinExistence type="predicted"/>
<reference evidence="1 2" key="1">
    <citation type="journal article" date="2023" name="J. Hered.">
        <title>Chromosome-level genome of the wood stork (Mycteria americana) provides insight into avian chromosome evolution.</title>
        <authorList>
            <person name="Flamio R. Jr."/>
            <person name="Ramstad K.M."/>
        </authorList>
    </citation>
    <scope>NUCLEOTIDE SEQUENCE [LARGE SCALE GENOMIC DNA]</scope>
    <source>
        <strain evidence="1">JAX WOST 10</strain>
    </source>
</reference>